<evidence type="ECO:0000259" key="2">
    <source>
        <dbReference type="Pfam" id="PF06094"/>
    </source>
</evidence>
<organism evidence="3 4">
    <name type="scientific">Aspergillus felis</name>
    <dbReference type="NCBI Taxonomy" id="1287682"/>
    <lineage>
        <taxon>Eukaryota</taxon>
        <taxon>Fungi</taxon>
        <taxon>Dikarya</taxon>
        <taxon>Ascomycota</taxon>
        <taxon>Pezizomycotina</taxon>
        <taxon>Eurotiomycetes</taxon>
        <taxon>Eurotiomycetidae</taxon>
        <taxon>Eurotiales</taxon>
        <taxon>Aspergillaceae</taxon>
        <taxon>Aspergillus</taxon>
        <taxon>Aspergillus subgen. Fumigati</taxon>
    </lineage>
</organism>
<feature type="compositionally biased region" description="Polar residues" evidence="1">
    <location>
        <begin position="1"/>
        <end position="19"/>
    </location>
</feature>
<comment type="caution">
    <text evidence="3">The sequence shown here is derived from an EMBL/GenBank/DDBJ whole genome shotgun (WGS) entry which is preliminary data.</text>
</comment>
<dbReference type="Gene3D" id="3.30.200.20">
    <property type="entry name" value="Phosphorylase Kinase, domain 1"/>
    <property type="match status" value="1"/>
</dbReference>
<keyword evidence="4" id="KW-1185">Reference proteome</keyword>
<dbReference type="AlphaFoldDB" id="A0A8H6QU54"/>
<dbReference type="Gene3D" id="3.10.490.10">
    <property type="entry name" value="Gamma-glutamyl cyclotransferase-like"/>
    <property type="match status" value="1"/>
</dbReference>
<dbReference type="Proteomes" id="UP000641853">
    <property type="component" value="Unassembled WGS sequence"/>
</dbReference>
<feature type="domain" description="Gamma-glutamylcyclotransferase AIG2-like" evidence="2">
    <location>
        <begin position="56"/>
        <end position="121"/>
    </location>
</feature>
<protein>
    <recommendedName>
        <fullName evidence="2">Gamma-glutamylcyclotransferase AIG2-like domain-containing protein</fullName>
    </recommendedName>
</protein>
<sequence>MPQQSWNEETLNPPSNSPQKGEPSPYQVMLQSAPLDYLTNLEGATHELPPEYPVYYFFYGTLTVAANLKRIIDLQEEPRLRKAKIIGYTLAKWGDYPALINGEPGQEVSGYAYLVQSEEEAQSLLIMRPTHTVLQTAGYSLRMAKDHQRRPARHSFKQFTWSGLRAFTACTMDFDPLAQQQSDRIFQVWIQNWVKHSPEELAGKLASRHCPGTPATASRFSNGAFNICYRVSFKEGLRLLVRFTALGRVIARHEKVKDEVAVMEYVVKHTEIPVPNVLGSGTCVVGPYIVTDFIDRNPLSEYL</sequence>
<dbReference type="InterPro" id="IPR036568">
    <property type="entry name" value="GGCT-like_sf"/>
</dbReference>
<gene>
    <name evidence="3" type="ORF">CNMCM7691_006622</name>
</gene>
<evidence type="ECO:0000313" key="4">
    <source>
        <dbReference type="Proteomes" id="UP000641853"/>
    </source>
</evidence>
<dbReference type="InterPro" id="IPR009288">
    <property type="entry name" value="AIG2-like_dom"/>
</dbReference>
<name>A0A8H6QU54_9EURO</name>
<dbReference type="InterPro" id="IPR013024">
    <property type="entry name" value="GGCT-like"/>
</dbReference>
<reference evidence="3" key="1">
    <citation type="submission" date="2020-06" db="EMBL/GenBank/DDBJ databases">
        <title>Draft genome sequences of strains closely related to Aspergillus parafelis and Aspergillus hiratsukae.</title>
        <authorList>
            <person name="Dos Santos R.A.C."/>
            <person name="Rivero-Menendez O."/>
            <person name="Steenwyk J.L."/>
            <person name="Mead M.E."/>
            <person name="Goldman G.H."/>
            <person name="Alastruey-Izquierdo A."/>
            <person name="Rokas A."/>
        </authorList>
    </citation>
    <scope>NUCLEOTIDE SEQUENCE</scope>
    <source>
        <strain evidence="3">CNM-CM7691</strain>
    </source>
</reference>
<dbReference type="InterPro" id="IPR011009">
    <property type="entry name" value="Kinase-like_dom_sf"/>
</dbReference>
<accession>A0A8H6QU54</accession>
<dbReference type="Pfam" id="PF06094">
    <property type="entry name" value="GGACT"/>
    <property type="match status" value="1"/>
</dbReference>
<dbReference type="SUPFAM" id="SSF110857">
    <property type="entry name" value="Gamma-glutamyl cyclotransferase-like"/>
    <property type="match status" value="1"/>
</dbReference>
<dbReference type="CDD" id="cd06661">
    <property type="entry name" value="GGCT_like"/>
    <property type="match status" value="1"/>
</dbReference>
<feature type="region of interest" description="Disordered" evidence="1">
    <location>
        <begin position="1"/>
        <end position="26"/>
    </location>
</feature>
<dbReference type="SUPFAM" id="SSF56112">
    <property type="entry name" value="Protein kinase-like (PK-like)"/>
    <property type="match status" value="1"/>
</dbReference>
<proteinExistence type="predicted"/>
<evidence type="ECO:0000256" key="1">
    <source>
        <dbReference type="SAM" id="MobiDB-lite"/>
    </source>
</evidence>
<evidence type="ECO:0000313" key="3">
    <source>
        <dbReference type="EMBL" id="KAF7177982.1"/>
    </source>
</evidence>
<dbReference type="EMBL" id="JACBAG010001888">
    <property type="protein sequence ID" value="KAF7177982.1"/>
    <property type="molecule type" value="Genomic_DNA"/>
</dbReference>